<reference evidence="3" key="1">
    <citation type="journal article" date="2019" name="Int. J. Syst. Evol. Microbiol.">
        <title>The Global Catalogue of Microorganisms (GCM) 10K type strain sequencing project: providing services to taxonomists for standard genome sequencing and annotation.</title>
        <authorList>
            <consortium name="The Broad Institute Genomics Platform"/>
            <consortium name="The Broad Institute Genome Sequencing Center for Infectious Disease"/>
            <person name="Wu L."/>
            <person name="Ma J."/>
        </authorList>
    </citation>
    <scope>NUCLEOTIDE SEQUENCE [LARGE SCALE GENOMIC DNA]</scope>
    <source>
        <strain evidence="3">JCM 18410</strain>
    </source>
</reference>
<evidence type="ECO:0000256" key="1">
    <source>
        <dbReference type="SAM" id="SignalP"/>
    </source>
</evidence>
<dbReference type="EMBL" id="BAABKC010000122">
    <property type="protein sequence ID" value="GAA5076895.1"/>
    <property type="molecule type" value="Genomic_DNA"/>
</dbReference>
<dbReference type="RefSeq" id="WP_345671798.1">
    <property type="nucleotide sequence ID" value="NZ_BAABKC010000122.1"/>
</dbReference>
<comment type="caution">
    <text evidence="2">The sequence shown here is derived from an EMBL/GenBank/DDBJ whole genome shotgun (WGS) entry which is preliminary data.</text>
</comment>
<evidence type="ECO:0000313" key="3">
    <source>
        <dbReference type="Proteomes" id="UP001500124"/>
    </source>
</evidence>
<organism evidence="2 3">
    <name type="scientific">Streptomyces similanensis</name>
    <dbReference type="NCBI Taxonomy" id="1274988"/>
    <lineage>
        <taxon>Bacteria</taxon>
        <taxon>Bacillati</taxon>
        <taxon>Actinomycetota</taxon>
        <taxon>Actinomycetes</taxon>
        <taxon>Kitasatosporales</taxon>
        <taxon>Streptomycetaceae</taxon>
        <taxon>Streptomyces</taxon>
    </lineage>
</organism>
<accession>A0ABP9LI05</accession>
<dbReference type="SUPFAM" id="SSF49695">
    <property type="entry name" value="gamma-Crystallin-like"/>
    <property type="match status" value="1"/>
</dbReference>
<proteinExistence type="predicted"/>
<name>A0ABP9LI05_9ACTN</name>
<keyword evidence="1" id="KW-0732">Signal</keyword>
<dbReference type="InterPro" id="IPR011024">
    <property type="entry name" value="G_crystallin-like"/>
</dbReference>
<feature type="signal peptide" evidence="1">
    <location>
        <begin position="1"/>
        <end position="28"/>
    </location>
</feature>
<dbReference type="Pfam" id="PF03995">
    <property type="entry name" value="Inhibitor_I36"/>
    <property type="match status" value="1"/>
</dbReference>
<dbReference type="Proteomes" id="UP001500124">
    <property type="component" value="Unassembled WGS sequence"/>
</dbReference>
<sequence>MKMRVFLAAAGLTASLVTAGAAATPAAAAPSDCPSQYLCAYPQENYQGGAGPVKDNNADLRQYPKYRYVQSIFNNGVSCTAYLWSKPNYQGVKHTLSRGQGYPNLANIPEYRTTGIQSNHWCTAS</sequence>
<gene>
    <name evidence="2" type="ORF">GCM10023336_67230</name>
</gene>
<dbReference type="Gene3D" id="2.60.20.10">
    <property type="entry name" value="Crystallins"/>
    <property type="match status" value="1"/>
</dbReference>
<evidence type="ECO:0000313" key="2">
    <source>
        <dbReference type="EMBL" id="GAA5076895.1"/>
    </source>
</evidence>
<feature type="chain" id="PRO_5046297168" description="Peptidase inhibitor family I36" evidence="1">
    <location>
        <begin position="29"/>
        <end position="125"/>
    </location>
</feature>
<keyword evidence="3" id="KW-1185">Reference proteome</keyword>
<evidence type="ECO:0008006" key="4">
    <source>
        <dbReference type="Google" id="ProtNLM"/>
    </source>
</evidence>
<protein>
    <recommendedName>
        <fullName evidence="4">Peptidase inhibitor family I36</fullName>
    </recommendedName>
</protein>